<gene>
    <name evidence="2" type="ORF">Tco025E_05443</name>
</gene>
<proteinExistence type="predicted"/>
<feature type="compositionally biased region" description="Acidic residues" evidence="1">
    <location>
        <begin position="974"/>
        <end position="993"/>
    </location>
</feature>
<feature type="region of interest" description="Disordered" evidence="1">
    <location>
        <begin position="174"/>
        <end position="212"/>
    </location>
</feature>
<feature type="compositionally biased region" description="Acidic residues" evidence="1">
    <location>
        <begin position="350"/>
        <end position="361"/>
    </location>
</feature>
<keyword evidence="3" id="KW-1185">Reference proteome</keyword>
<feature type="region of interest" description="Disordered" evidence="1">
    <location>
        <begin position="1430"/>
        <end position="1469"/>
    </location>
</feature>
<feature type="region of interest" description="Disordered" evidence="1">
    <location>
        <begin position="339"/>
        <end position="367"/>
    </location>
</feature>
<dbReference type="EMBL" id="MKKU01000319">
    <property type="protein sequence ID" value="RNF15688.1"/>
    <property type="molecule type" value="Genomic_DNA"/>
</dbReference>
<evidence type="ECO:0000313" key="2">
    <source>
        <dbReference type="EMBL" id="RNF15688.1"/>
    </source>
</evidence>
<dbReference type="RefSeq" id="XP_029227560.1">
    <property type="nucleotide sequence ID" value="XM_029372342.1"/>
</dbReference>
<feature type="compositionally biased region" description="Acidic residues" evidence="1">
    <location>
        <begin position="931"/>
        <end position="965"/>
    </location>
</feature>
<protein>
    <submittedName>
        <fullName evidence="2">Uncharacterized protein</fullName>
    </submittedName>
</protein>
<dbReference type="OrthoDB" id="248820at2759"/>
<feature type="compositionally biased region" description="Acidic residues" evidence="1">
    <location>
        <begin position="180"/>
        <end position="196"/>
    </location>
</feature>
<evidence type="ECO:0000256" key="1">
    <source>
        <dbReference type="SAM" id="MobiDB-lite"/>
    </source>
</evidence>
<comment type="caution">
    <text evidence="2">The sequence shown here is derived from an EMBL/GenBank/DDBJ whole genome shotgun (WGS) entry which is preliminary data.</text>
</comment>
<feature type="compositionally biased region" description="Acidic residues" evidence="1">
    <location>
        <begin position="897"/>
        <end position="912"/>
    </location>
</feature>
<accession>A0A3R7RYA5</accession>
<feature type="compositionally biased region" description="Low complexity" evidence="1">
    <location>
        <begin position="339"/>
        <end position="348"/>
    </location>
</feature>
<reference evidence="2 3" key="1">
    <citation type="journal article" date="2018" name="BMC Genomics">
        <title>Genomic comparison of Trypanosoma conorhini and Trypanosoma rangeli to Trypanosoma cruzi strains of high and low virulence.</title>
        <authorList>
            <person name="Bradwell K.R."/>
            <person name="Koparde V.N."/>
            <person name="Matveyev A.V."/>
            <person name="Serrano M.G."/>
            <person name="Alves J.M."/>
            <person name="Parikh H."/>
            <person name="Huang B."/>
            <person name="Lee V."/>
            <person name="Espinosa-Alvarez O."/>
            <person name="Ortiz P.A."/>
            <person name="Costa-Martins A.G."/>
            <person name="Teixeira M.M."/>
            <person name="Buck G.A."/>
        </authorList>
    </citation>
    <scope>NUCLEOTIDE SEQUENCE [LARGE SCALE GENOMIC DNA]</scope>
    <source>
        <strain evidence="2 3">025E</strain>
    </source>
</reference>
<organism evidence="2 3">
    <name type="scientific">Trypanosoma conorhini</name>
    <dbReference type="NCBI Taxonomy" id="83891"/>
    <lineage>
        <taxon>Eukaryota</taxon>
        <taxon>Discoba</taxon>
        <taxon>Euglenozoa</taxon>
        <taxon>Kinetoplastea</taxon>
        <taxon>Metakinetoplastina</taxon>
        <taxon>Trypanosomatida</taxon>
        <taxon>Trypanosomatidae</taxon>
        <taxon>Trypanosoma</taxon>
    </lineage>
</organism>
<dbReference type="Proteomes" id="UP000284403">
    <property type="component" value="Unassembled WGS sequence"/>
</dbReference>
<feature type="compositionally biased region" description="Basic and acidic residues" evidence="1">
    <location>
        <begin position="882"/>
        <end position="896"/>
    </location>
</feature>
<sequence length="1469" mass="167207">MPPSARRTSAPAGKRGKPGSIKKEKTKYHKQKYAREQVMQRKSGGAHGKPTGHPAGKSEGRRPPRSARTKNIDIHLAAKVSAELRVDLSRFKCRLNATDLFGHDLGQVFKLVPAPFVQQHLPDDVKSLRSYMSKFERGAPSTVHAFIMWYEWASYEVNKGKGHSHAAKKHEFVRQGAPAAEEDENDEEEAREEQEDNKEKSQGKVSQTRAVLSKTVKEREHIRALLQMCLRHNSARRRAGQHAFVNHLKAKLAEDADCHSLKSLRETAHHAVPYALSRLLLGMVTEDMAMILLHAHTLFLTLQDTAVTPSVIISLIGEELALDARLKAAKARLEARAAKTQTAAQQQQPTDEELEDIDPDAINDPTKGERNQTLIATVFATAVLVANARKLQQEDARRLAHYLCFAYIEQKALRVLTANILFMTLEKFPALWDDETVLYWLSHAFFLYPKLEYYRPEGVQLLLRLMTMEEKPQSLARGVPAAVLRYAALDPLEPSTVEQLANALFRREQVTMVYPMLHPVWTDWFEILAQRCAAGESMREHLSTMVHNAIAPYRRGNADAPRRALFQQLVSRLGQLAVQHDDAEQRAEMLQMASKTVGYGPRTIAKATDISELRQMPLDVLDAKVHDLLRQYRTTRSSDPSAYANRTWILRELRSCLYVPLREGVACTYIDDAAEALLEFGFYPTPPHRDTRSMNRAIFLFAEVFSFTYAAALSRPKCTLPPLNIIRAYLEAEQREKTRYTTGLNHSAFRKARNRIVEALENSSKRSVLFYVERDMHILLVLLFLVLSTDDHTNEEAKALATSTVPDLCQFFLAGSLETIDLFFDVLMSLVMRSTAPIHVMPLLACIRRIATGYLLKFARYVRERVTLDLVLAPLREAFHTDDREKARQAKARGEVDKDDSDEDDDEGEAYNDNDKHSDGGEEPQEKKDEGEEDSDATSDTSESDESTGTESTAPDDEADDDDAETTSAGDADAAMEGELEDEGEDDDEEEEAPTQQYVDALKGMIGNVDLQFVYPVDTSNKDKSNVVRAIQIAARVGASMRSPLMLHIFQVLLAVCRENVKSPDDVVFNSAISSLQLLMMSRHRYFGRFLAPEELFQLLSDIQSFCRKLEHVLVRKESQSAKHAVVIRRRMALLKDVALRVFHFTAFLAYKNHADEDVRVTLVEFYKSIFCDRGWDDKKRLPGIKRDMHHYRHGFGWVVLPTAFEKFREVEGIAGPQRVRVFKGCCQMIEAMLPRLSGLGVSLKTATGAAIASFLQSTTVRGVYEMKYTLLYDYFHCLKMVAKYNSRVHLDTAWLASVVEEVVNEDAFQVSAASIRLLAALERLLGLTPRARETKAPVPVKLLYQQFEKQGRKEKAAFYKRAKRVRAKVVKALVAYRNGDLTDAERALKRRRRETMKIDDRLKRQVLREERSRVLTKEEREEKRKRIMMAKQERIAKNRERKRRLHEHREKAFQRWREQKLASAAAME</sequence>
<feature type="compositionally biased region" description="Basic and acidic residues" evidence="1">
    <location>
        <begin position="1448"/>
        <end position="1461"/>
    </location>
</feature>
<dbReference type="GeneID" id="40319054"/>
<name>A0A3R7RYA5_9TRYP</name>
<evidence type="ECO:0000313" key="3">
    <source>
        <dbReference type="Proteomes" id="UP000284403"/>
    </source>
</evidence>
<feature type="compositionally biased region" description="Basic and acidic residues" evidence="1">
    <location>
        <begin position="913"/>
        <end position="930"/>
    </location>
</feature>
<feature type="region of interest" description="Disordered" evidence="1">
    <location>
        <begin position="882"/>
        <end position="995"/>
    </location>
</feature>
<feature type="region of interest" description="Disordered" evidence="1">
    <location>
        <begin position="1"/>
        <end position="71"/>
    </location>
</feature>